<evidence type="ECO:0000256" key="2">
    <source>
        <dbReference type="PIRSR" id="PIRSR639069-2"/>
    </source>
</evidence>
<dbReference type="Pfam" id="PF05448">
    <property type="entry name" value="AXE1"/>
    <property type="match status" value="2"/>
</dbReference>
<feature type="binding site" evidence="2">
    <location>
        <position position="91"/>
    </location>
    <ligand>
        <name>substrate</name>
    </ligand>
</feature>
<dbReference type="InterPro" id="IPR039069">
    <property type="entry name" value="CE7"/>
</dbReference>
<feature type="domain" description="Acetyl xylan esterase" evidence="3">
    <location>
        <begin position="15"/>
        <end position="306"/>
    </location>
</feature>
<feature type="active site" description="Charge relay system" evidence="1">
    <location>
        <position position="290"/>
    </location>
</feature>
<sequence>MTGPRDPRRHSVTVHRPADFDEFWAATLERVKAVPLRPSFEYSESRSTAEVAVFDVRYDSFDGLRIAGWYAVPRPEYVPPPYPALMLLPGYMSEPVIPKAWARRGYAAFAVAPRGKLRSNERFNPGYPGLLVHNIVDPNTYSYRGFYVDAVRAVETVLTRPEVDPDRVGVHGSSQGGALTITTAALLGDVVACGAAGAPYLCGFMDAARLTHSYPYEEINEYLRVHPEHERAVAESVGYFDGINFAPKIRVPMMVYLGMEDDVCPPETGFAVYDALDCPKELHTYDRCGHDAGIFWEMEKVESFLAGHLKPAVPTPSGDTTAVTAGVTSGTAMSVAAEQASTAEVTDGEFEAYWARVDAELAASKARPVIDLVPSRSTDDFTGYEIRISSLGDYRLFGYLSVPKGEGPFPGILATPNHGSVNNPPHYEDRLRYVMLTIMHRGQRLADSPFAASYPGLLTEGIESEQTYVYRGIVADCLRGAEFLAGLPSVDPTRLAVVGDDLAVLTAARRSVFSAVEVGGALLYRAAARESEPGYPLEELNDHLRARPDTADALARTLAFFDAGRHAPAVRADVRVSVPPEEPAAQSGRLARLAADLGSATTRYVLTHEGQTDADVADRWLAERLGVPASSKFDRQRT</sequence>
<dbReference type="SUPFAM" id="SSF53474">
    <property type="entry name" value="alpha/beta-Hydrolases"/>
    <property type="match status" value="2"/>
</dbReference>
<dbReference type="InterPro" id="IPR029058">
    <property type="entry name" value="AB_hydrolase_fold"/>
</dbReference>
<dbReference type="RefSeq" id="WP_192751179.1">
    <property type="nucleotide sequence ID" value="NZ_BAABJL010000175.1"/>
</dbReference>
<evidence type="ECO:0000256" key="1">
    <source>
        <dbReference type="PIRSR" id="PIRSR639069-1"/>
    </source>
</evidence>
<dbReference type="InterPro" id="IPR008391">
    <property type="entry name" value="AXE1_dom"/>
</dbReference>
<accession>A0A927MUM5</accession>
<gene>
    <name evidence="4" type="ORF">HEB94_004039</name>
</gene>
<evidence type="ECO:0000313" key="5">
    <source>
        <dbReference type="Proteomes" id="UP000638648"/>
    </source>
</evidence>
<name>A0A927MUM5_9ACTN</name>
<organism evidence="4 5">
    <name type="scientific">Actinopolymorpha pittospori</name>
    <dbReference type="NCBI Taxonomy" id="648752"/>
    <lineage>
        <taxon>Bacteria</taxon>
        <taxon>Bacillati</taxon>
        <taxon>Actinomycetota</taxon>
        <taxon>Actinomycetes</taxon>
        <taxon>Propionibacteriales</taxon>
        <taxon>Actinopolymorphaceae</taxon>
        <taxon>Actinopolymorpha</taxon>
    </lineage>
</organism>
<dbReference type="Gene3D" id="3.40.50.1820">
    <property type="entry name" value="alpha/beta hydrolase"/>
    <property type="match status" value="2"/>
</dbReference>
<protein>
    <submittedName>
        <fullName evidence="4">Cephalosporin-C deacetylase-like acetyl esterase</fullName>
    </submittedName>
</protein>
<proteinExistence type="predicted"/>
<keyword evidence="5" id="KW-1185">Reference proteome</keyword>
<evidence type="ECO:0000313" key="4">
    <source>
        <dbReference type="EMBL" id="MBE1607191.1"/>
    </source>
</evidence>
<dbReference type="GO" id="GO:0052689">
    <property type="term" value="F:carboxylic ester hydrolase activity"/>
    <property type="evidence" value="ECO:0007669"/>
    <property type="project" value="TreeGrafter"/>
</dbReference>
<dbReference type="GO" id="GO:0005976">
    <property type="term" value="P:polysaccharide metabolic process"/>
    <property type="evidence" value="ECO:0007669"/>
    <property type="project" value="TreeGrafter"/>
</dbReference>
<feature type="domain" description="Acetyl xylan esterase" evidence="3">
    <location>
        <begin position="345"/>
        <end position="578"/>
    </location>
</feature>
<dbReference type="EMBL" id="JADBEM010000001">
    <property type="protein sequence ID" value="MBE1607191.1"/>
    <property type="molecule type" value="Genomic_DNA"/>
</dbReference>
<comment type="caution">
    <text evidence="4">The sequence shown here is derived from an EMBL/GenBank/DDBJ whole genome shotgun (WGS) entry which is preliminary data.</text>
</comment>
<feature type="active site" description="Charge relay system" evidence="1">
    <location>
        <position position="261"/>
    </location>
</feature>
<evidence type="ECO:0000259" key="3">
    <source>
        <dbReference type="Pfam" id="PF05448"/>
    </source>
</evidence>
<feature type="active site" description="Nucleophile" evidence="1">
    <location>
        <position position="174"/>
    </location>
</feature>
<dbReference type="AlphaFoldDB" id="A0A927MUM5"/>
<dbReference type="PANTHER" id="PTHR40111">
    <property type="entry name" value="CEPHALOSPORIN-C DEACETYLASE"/>
    <property type="match status" value="1"/>
</dbReference>
<reference evidence="4" key="1">
    <citation type="submission" date="2020-10" db="EMBL/GenBank/DDBJ databases">
        <title>Sequencing the genomes of 1000 actinobacteria strains.</title>
        <authorList>
            <person name="Klenk H.-P."/>
        </authorList>
    </citation>
    <scope>NUCLEOTIDE SEQUENCE</scope>
    <source>
        <strain evidence="4">DSM 45354</strain>
    </source>
</reference>
<dbReference type="PANTHER" id="PTHR40111:SF1">
    <property type="entry name" value="CEPHALOSPORIN-C DEACETYLASE"/>
    <property type="match status" value="1"/>
</dbReference>
<dbReference type="Proteomes" id="UP000638648">
    <property type="component" value="Unassembled WGS sequence"/>
</dbReference>